<evidence type="ECO:0000256" key="1">
    <source>
        <dbReference type="ARBA" id="ARBA00006484"/>
    </source>
</evidence>
<protein>
    <submittedName>
        <fullName evidence="3">Uncharacterized protein</fullName>
    </submittedName>
</protein>
<dbReference type="EMBL" id="ML178832">
    <property type="protein sequence ID" value="TFK99798.1"/>
    <property type="molecule type" value="Genomic_DNA"/>
</dbReference>
<evidence type="ECO:0000313" key="4">
    <source>
        <dbReference type="Proteomes" id="UP000305067"/>
    </source>
</evidence>
<comment type="similarity">
    <text evidence="1">Belongs to the short-chain dehydrogenases/reductases (SDR) family.</text>
</comment>
<name>A0A5C3QHY6_9AGAR</name>
<keyword evidence="4" id="KW-1185">Reference proteome</keyword>
<evidence type="ECO:0000256" key="2">
    <source>
        <dbReference type="ARBA" id="ARBA00023002"/>
    </source>
</evidence>
<proteinExistence type="inferred from homology"/>
<dbReference type="SUPFAM" id="SSF51735">
    <property type="entry name" value="NAD(P)-binding Rossmann-fold domains"/>
    <property type="match status" value="1"/>
</dbReference>
<dbReference type="PRINTS" id="PR00081">
    <property type="entry name" value="GDHRDH"/>
</dbReference>
<dbReference type="PANTHER" id="PTHR24321">
    <property type="entry name" value="DEHYDROGENASES, SHORT CHAIN"/>
    <property type="match status" value="1"/>
</dbReference>
<organism evidence="3 4">
    <name type="scientific">Pterulicium gracile</name>
    <dbReference type="NCBI Taxonomy" id="1884261"/>
    <lineage>
        <taxon>Eukaryota</taxon>
        <taxon>Fungi</taxon>
        <taxon>Dikarya</taxon>
        <taxon>Basidiomycota</taxon>
        <taxon>Agaricomycotina</taxon>
        <taxon>Agaricomycetes</taxon>
        <taxon>Agaricomycetidae</taxon>
        <taxon>Agaricales</taxon>
        <taxon>Pleurotineae</taxon>
        <taxon>Pterulaceae</taxon>
        <taxon>Pterulicium</taxon>
    </lineage>
</organism>
<gene>
    <name evidence="3" type="ORF">BDV98DRAFT_570860</name>
</gene>
<dbReference type="GO" id="GO:0016491">
    <property type="term" value="F:oxidoreductase activity"/>
    <property type="evidence" value="ECO:0007669"/>
    <property type="project" value="UniProtKB-KW"/>
</dbReference>
<dbReference type="PANTHER" id="PTHR24321:SF8">
    <property type="entry name" value="ESTRADIOL 17-BETA-DEHYDROGENASE 8-RELATED"/>
    <property type="match status" value="1"/>
</dbReference>
<dbReference type="Proteomes" id="UP000305067">
    <property type="component" value="Unassembled WGS sequence"/>
</dbReference>
<dbReference type="STRING" id="1884261.A0A5C3QHY6"/>
<dbReference type="Pfam" id="PF13561">
    <property type="entry name" value="adh_short_C2"/>
    <property type="match status" value="1"/>
</dbReference>
<dbReference type="Gene3D" id="3.40.50.720">
    <property type="entry name" value="NAD(P)-binding Rossmann-like Domain"/>
    <property type="match status" value="1"/>
</dbReference>
<keyword evidence="2" id="KW-0560">Oxidoreductase</keyword>
<sequence length="101" mass="10736">MYGFLLSLKNEIVKIAPLGRANCVAPGWTKTPMAEAALADFNVIYQALATTPLKKVAEPRDVANQVAITSSNQVSGHVTGEVLMIAGGMEGRLLNRPEDLA</sequence>
<reference evidence="3 4" key="1">
    <citation type="journal article" date="2019" name="Nat. Ecol. Evol.">
        <title>Megaphylogeny resolves global patterns of mushroom evolution.</title>
        <authorList>
            <person name="Varga T."/>
            <person name="Krizsan K."/>
            <person name="Foldi C."/>
            <person name="Dima B."/>
            <person name="Sanchez-Garcia M."/>
            <person name="Sanchez-Ramirez S."/>
            <person name="Szollosi G.J."/>
            <person name="Szarkandi J.G."/>
            <person name="Papp V."/>
            <person name="Albert L."/>
            <person name="Andreopoulos W."/>
            <person name="Angelini C."/>
            <person name="Antonin V."/>
            <person name="Barry K.W."/>
            <person name="Bougher N.L."/>
            <person name="Buchanan P."/>
            <person name="Buyck B."/>
            <person name="Bense V."/>
            <person name="Catcheside P."/>
            <person name="Chovatia M."/>
            <person name="Cooper J."/>
            <person name="Damon W."/>
            <person name="Desjardin D."/>
            <person name="Finy P."/>
            <person name="Geml J."/>
            <person name="Haridas S."/>
            <person name="Hughes K."/>
            <person name="Justo A."/>
            <person name="Karasinski D."/>
            <person name="Kautmanova I."/>
            <person name="Kiss B."/>
            <person name="Kocsube S."/>
            <person name="Kotiranta H."/>
            <person name="LaButti K.M."/>
            <person name="Lechner B.E."/>
            <person name="Liimatainen K."/>
            <person name="Lipzen A."/>
            <person name="Lukacs Z."/>
            <person name="Mihaltcheva S."/>
            <person name="Morgado L.N."/>
            <person name="Niskanen T."/>
            <person name="Noordeloos M.E."/>
            <person name="Ohm R.A."/>
            <person name="Ortiz-Santana B."/>
            <person name="Ovrebo C."/>
            <person name="Racz N."/>
            <person name="Riley R."/>
            <person name="Savchenko A."/>
            <person name="Shiryaev A."/>
            <person name="Soop K."/>
            <person name="Spirin V."/>
            <person name="Szebenyi C."/>
            <person name="Tomsovsky M."/>
            <person name="Tulloss R.E."/>
            <person name="Uehling J."/>
            <person name="Grigoriev I.V."/>
            <person name="Vagvolgyi C."/>
            <person name="Papp T."/>
            <person name="Martin F.M."/>
            <person name="Miettinen O."/>
            <person name="Hibbett D.S."/>
            <person name="Nagy L.G."/>
        </authorList>
    </citation>
    <scope>NUCLEOTIDE SEQUENCE [LARGE SCALE GENOMIC DNA]</scope>
    <source>
        <strain evidence="3 4">CBS 309.79</strain>
    </source>
</reference>
<dbReference type="OrthoDB" id="10253736at2759"/>
<accession>A0A5C3QHY6</accession>
<dbReference type="InterPro" id="IPR002347">
    <property type="entry name" value="SDR_fam"/>
</dbReference>
<dbReference type="AlphaFoldDB" id="A0A5C3QHY6"/>
<evidence type="ECO:0000313" key="3">
    <source>
        <dbReference type="EMBL" id="TFK99798.1"/>
    </source>
</evidence>
<dbReference type="InterPro" id="IPR036291">
    <property type="entry name" value="NAD(P)-bd_dom_sf"/>
</dbReference>